<evidence type="ECO:0000313" key="1">
    <source>
        <dbReference type="EMBL" id="MDD0994227.1"/>
    </source>
</evidence>
<dbReference type="CDD" id="cd02980">
    <property type="entry name" value="TRX_Fd_family"/>
    <property type="match status" value="1"/>
</dbReference>
<name>A0ABT5P182_9PSED</name>
<dbReference type="Proteomes" id="UP001148203">
    <property type="component" value="Unassembled WGS sequence"/>
</dbReference>
<protein>
    <submittedName>
        <fullName evidence="1">(2Fe-2S) ferredoxin domain-containing protein</fullName>
    </submittedName>
</protein>
<accession>A0ABT5P182</accession>
<gene>
    <name evidence="1" type="ORF">M5G11_27275</name>
</gene>
<dbReference type="Gene3D" id="3.40.30.10">
    <property type="entry name" value="Glutaredoxin"/>
    <property type="match status" value="1"/>
</dbReference>
<dbReference type="RefSeq" id="WP_273913980.1">
    <property type="nucleotide sequence ID" value="NZ_JAMDGX010000124.1"/>
</dbReference>
<sequence length="244" mass="26736">MSYRRVLFVGPDLAEGSSTLAFRQQLQGLRGPEALVDVIDTATGFDQLWQVTGAFLRESEGLLLIVDLDPGADSAYLDWLRSELQTLAESTPGRLFITGALLGRHDLSAAKACAVIEQPAEHLPCAGIAEVPAKPNWSQIPAHRHQLFLCIGARCVRRGALPLWKRLRQQLAAADVIEKPDGVLITRTYCQYPCNRGPIATVHPAGHWYRVASEADVDNLVREQLLGHRQAASALIARESDQTS</sequence>
<proteinExistence type="predicted"/>
<dbReference type="InterPro" id="IPR036249">
    <property type="entry name" value="Thioredoxin-like_sf"/>
</dbReference>
<organism evidence="1 2">
    <name type="scientific">Pseudomonas fontis</name>
    <dbReference type="NCBI Taxonomy" id="2942633"/>
    <lineage>
        <taxon>Bacteria</taxon>
        <taxon>Pseudomonadati</taxon>
        <taxon>Pseudomonadota</taxon>
        <taxon>Gammaproteobacteria</taxon>
        <taxon>Pseudomonadales</taxon>
        <taxon>Pseudomonadaceae</taxon>
        <taxon>Pseudomonas</taxon>
    </lineage>
</organism>
<comment type="caution">
    <text evidence="1">The sequence shown here is derived from an EMBL/GenBank/DDBJ whole genome shotgun (WGS) entry which is preliminary data.</text>
</comment>
<keyword evidence="2" id="KW-1185">Reference proteome</keyword>
<reference evidence="1 2" key="1">
    <citation type="submission" date="2022-05" db="EMBL/GenBank/DDBJ databases">
        <title>Novel Pseudomonas spp. Isolated from a Rainbow Trout Aquaculture Facility.</title>
        <authorList>
            <person name="Testerman T."/>
            <person name="Graf J."/>
        </authorList>
    </citation>
    <scope>NUCLEOTIDE SEQUENCE [LARGE SCALE GENOMIC DNA]</scope>
    <source>
        <strain evidence="1 2">ID681</strain>
    </source>
</reference>
<dbReference type="EMBL" id="JAMDGY010000145">
    <property type="protein sequence ID" value="MDD0994227.1"/>
    <property type="molecule type" value="Genomic_DNA"/>
</dbReference>
<evidence type="ECO:0000313" key="2">
    <source>
        <dbReference type="Proteomes" id="UP001148203"/>
    </source>
</evidence>
<dbReference type="SUPFAM" id="SSF52833">
    <property type="entry name" value="Thioredoxin-like"/>
    <property type="match status" value="1"/>
</dbReference>